<dbReference type="PROSITE" id="PS00379">
    <property type="entry name" value="CDP_ALCOHOL_P_TRANSF"/>
    <property type="match status" value="1"/>
</dbReference>
<dbReference type="GO" id="GO:0016780">
    <property type="term" value="F:phosphotransferase activity, for other substituted phosphate groups"/>
    <property type="evidence" value="ECO:0007669"/>
    <property type="project" value="InterPro"/>
</dbReference>
<accession>E2SFY0</accession>
<sequence>MVTSPAPSATFVWDGAPVATWANLVTTVRTAGAVVLGVVGLLEASELLLAIAYGVYWVGDSLDGNVARWTGGETRLGAVYDIVSDRACSAVLIGGLLVVRPDFAPALVIYLLQFMVIDMMLSLGFLHWPLVSPNYFHRVDRVLWRWNWSVPAKTANTTLLLVLLLVAPVAVATVVAVVQLAVKVWSAHRMLTIAAAGQTCSPD</sequence>
<feature type="transmembrane region" description="Helical" evidence="3">
    <location>
        <begin position="159"/>
        <end position="182"/>
    </location>
</feature>
<feature type="transmembrane region" description="Helical" evidence="3">
    <location>
        <begin position="33"/>
        <end position="58"/>
    </location>
</feature>
<dbReference type="RefSeq" id="WP_007078526.1">
    <property type="nucleotide sequence ID" value="NZ_CM001024.1"/>
</dbReference>
<dbReference type="EMBL" id="ACLF03000015">
    <property type="protein sequence ID" value="EFQ81927.1"/>
    <property type="molecule type" value="Genomic_DNA"/>
</dbReference>
<evidence type="ECO:0000256" key="1">
    <source>
        <dbReference type="ARBA" id="ARBA00022679"/>
    </source>
</evidence>
<proteinExistence type="inferred from homology"/>
<dbReference type="eggNOG" id="COG0558">
    <property type="taxonomic scope" value="Bacteria"/>
</dbReference>
<dbReference type="Pfam" id="PF01066">
    <property type="entry name" value="CDP-OH_P_transf"/>
    <property type="match status" value="1"/>
</dbReference>
<dbReference type="GO" id="GO:0008654">
    <property type="term" value="P:phospholipid biosynthetic process"/>
    <property type="evidence" value="ECO:0007669"/>
    <property type="project" value="InterPro"/>
</dbReference>
<keyword evidence="5" id="KW-1185">Reference proteome</keyword>
<name>E2SFY0_9ACTN</name>
<dbReference type="Gene3D" id="1.20.120.1760">
    <property type="match status" value="1"/>
</dbReference>
<evidence type="ECO:0000313" key="4">
    <source>
        <dbReference type="EMBL" id="EFQ81927.1"/>
    </source>
</evidence>
<keyword evidence="3" id="KW-0812">Transmembrane</keyword>
<dbReference type="AlphaFoldDB" id="E2SFY0"/>
<dbReference type="InterPro" id="IPR000462">
    <property type="entry name" value="CDP-OH_P_trans"/>
</dbReference>
<dbReference type="STRING" id="585531.HMPREF0063_12939"/>
<evidence type="ECO:0000313" key="5">
    <source>
        <dbReference type="Proteomes" id="UP000003111"/>
    </source>
</evidence>
<evidence type="ECO:0000256" key="3">
    <source>
        <dbReference type="SAM" id="Phobius"/>
    </source>
</evidence>
<feature type="transmembrane region" description="Helical" evidence="3">
    <location>
        <begin position="78"/>
        <end position="99"/>
    </location>
</feature>
<reference evidence="4" key="1">
    <citation type="submission" date="2010-08" db="EMBL/GenBank/DDBJ databases">
        <authorList>
            <person name="Muzny D."/>
            <person name="Qin X."/>
            <person name="Buhay C."/>
            <person name="Dugan-Rocha S."/>
            <person name="Ding Y."/>
            <person name="Chen G."/>
            <person name="Hawes A."/>
            <person name="Holder M."/>
            <person name="Jhangiani S."/>
            <person name="Johnson A."/>
            <person name="Khan Z."/>
            <person name="Li Z."/>
            <person name="Liu W."/>
            <person name="Liu X."/>
            <person name="Perez L."/>
            <person name="Shen H."/>
            <person name="Wang Q."/>
            <person name="Watt J."/>
            <person name="Xi L."/>
            <person name="Xin Y."/>
            <person name="Zhou J."/>
            <person name="Deng J."/>
            <person name="Jiang H."/>
            <person name="Liu Y."/>
            <person name="Qu J."/>
            <person name="Song X.-Z."/>
            <person name="Zhang L."/>
            <person name="Villasana D."/>
            <person name="Johnson A."/>
            <person name="Liu J."/>
            <person name="Liyanage D."/>
            <person name="Lorensuhewa L."/>
            <person name="Robinson T."/>
            <person name="Song A."/>
            <person name="Song B.-B."/>
            <person name="Dinh H."/>
            <person name="Thornton R."/>
            <person name="Coyle M."/>
            <person name="Francisco L."/>
            <person name="Jackson L."/>
            <person name="Javaid M."/>
            <person name="Korchina V."/>
            <person name="Kovar C."/>
            <person name="Mata R."/>
            <person name="Mathew T."/>
            <person name="Ngo R."/>
            <person name="Nguyen L."/>
            <person name="Nguyen N."/>
            <person name="Okwuonu G."/>
            <person name="Ongeri F."/>
            <person name="Pham C."/>
            <person name="Simmons D."/>
            <person name="Wilczek-Boney K."/>
            <person name="Hale W."/>
            <person name="Jakkamsetti A."/>
            <person name="Pham P."/>
            <person name="Ruth R."/>
            <person name="San Lucas F."/>
            <person name="Warren J."/>
            <person name="Zhang J."/>
            <person name="Zhao Z."/>
            <person name="Zhou C."/>
            <person name="Zhu D."/>
            <person name="Lee S."/>
            <person name="Bess C."/>
            <person name="Blankenburg K."/>
            <person name="Forbes L."/>
            <person name="Fu Q."/>
            <person name="Gubbala S."/>
            <person name="Hirani K."/>
            <person name="Jayaseelan J.C."/>
            <person name="Lara F."/>
            <person name="Munidasa M."/>
            <person name="Palculict T."/>
            <person name="Patil S."/>
            <person name="Pu L.-L."/>
            <person name="Saada N."/>
            <person name="Tang L."/>
            <person name="Weissenberger G."/>
            <person name="Zhu Y."/>
            <person name="Hemphill L."/>
            <person name="Shang Y."/>
            <person name="Youmans B."/>
            <person name="Ayvaz T."/>
            <person name="Ross M."/>
            <person name="Santibanez J."/>
            <person name="Aqrawi P."/>
            <person name="Gross S."/>
            <person name="Joshi V."/>
            <person name="Fowler G."/>
            <person name="Nazareth L."/>
            <person name="Reid J."/>
            <person name="Worley K."/>
            <person name="Petrosino J."/>
            <person name="Highlander S."/>
            <person name="Gibbs R."/>
        </authorList>
    </citation>
    <scope>NUCLEOTIDE SEQUENCE [LARGE SCALE GENOMIC DNA]</scope>
    <source>
        <strain evidence="4">DSM 15272</strain>
    </source>
</reference>
<keyword evidence="1 2" id="KW-0808">Transferase</keyword>
<comment type="similarity">
    <text evidence="2">Belongs to the CDP-alcohol phosphatidyltransferase class-I family.</text>
</comment>
<organism evidence="4 5">
    <name type="scientific">Aeromicrobium marinum DSM 15272</name>
    <dbReference type="NCBI Taxonomy" id="585531"/>
    <lineage>
        <taxon>Bacteria</taxon>
        <taxon>Bacillati</taxon>
        <taxon>Actinomycetota</taxon>
        <taxon>Actinomycetes</taxon>
        <taxon>Propionibacteriales</taxon>
        <taxon>Nocardioidaceae</taxon>
        <taxon>Aeromicrobium</taxon>
    </lineage>
</organism>
<dbReference type="InterPro" id="IPR048254">
    <property type="entry name" value="CDP_ALCOHOL_P_TRANSF_CS"/>
</dbReference>
<dbReference type="Proteomes" id="UP000003111">
    <property type="component" value="Unassembled WGS sequence"/>
</dbReference>
<protein>
    <submittedName>
        <fullName evidence="4">CDP-alcohol phosphatidyltransferase</fullName>
    </submittedName>
</protein>
<keyword evidence="3" id="KW-1133">Transmembrane helix</keyword>
<dbReference type="HOGENOM" id="CLU_098617_0_0_11"/>
<dbReference type="OrthoDB" id="5244713at2"/>
<comment type="caution">
    <text evidence="4">The sequence shown here is derived from an EMBL/GenBank/DDBJ whole genome shotgun (WGS) entry which is preliminary data.</text>
</comment>
<keyword evidence="3" id="KW-0472">Membrane</keyword>
<dbReference type="InterPro" id="IPR043130">
    <property type="entry name" value="CDP-OH_PTrfase_TM_dom"/>
</dbReference>
<dbReference type="GO" id="GO:0016020">
    <property type="term" value="C:membrane"/>
    <property type="evidence" value="ECO:0007669"/>
    <property type="project" value="InterPro"/>
</dbReference>
<evidence type="ECO:0000256" key="2">
    <source>
        <dbReference type="RuleBase" id="RU003750"/>
    </source>
</evidence>
<gene>
    <name evidence="4" type="ORF">HMPREF0063_12939</name>
</gene>
<feature type="transmembrane region" description="Helical" evidence="3">
    <location>
        <begin position="106"/>
        <end position="128"/>
    </location>
</feature>